<dbReference type="Proteomes" id="UP000652761">
    <property type="component" value="Unassembled WGS sequence"/>
</dbReference>
<organism evidence="1 2">
    <name type="scientific">Colocasia esculenta</name>
    <name type="common">Wild taro</name>
    <name type="synonym">Arum esculentum</name>
    <dbReference type="NCBI Taxonomy" id="4460"/>
    <lineage>
        <taxon>Eukaryota</taxon>
        <taxon>Viridiplantae</taxon>
        <taxon>Streptophyta</taxon>
        <taxon>Embryophyta</taxon>
        <taxon>Tracheophyta</taxon>
        <taxon>Spermatophyta</taxon>
        <taxon>Magnoliopsida</taxon>
        <taxon>Liliopsida</taxon>
        <taxon>Araceae</taxon>
        <taxon>Aroideae</taxon>
        <taxon>Colocasieae</taxon>
        <taxon>Colocasia</taxon>
    </lineage>
</organism>
<dbReference type="EMBL" id="NMUH01000902">
    <property type="protein sequence ID" value="MQL86469.1"/>
    <property type="molecule type" value="Genomic_DNA"/>
</dbReference>
<accession>A0A843V463</accession>
<dbReference type="AlphaFoldDB" id="A0A843V463"/>
<evidence type="ECO:0000313" key="2">
    <source>
        <dbReference type="Proteomes" id="UP000652761"/>
    </source>
</evidence>
<evidence type="ECO:0000313" key="1">
    <source>
        <dbReference type="EMBL" id="MQL86469.1"/>
    </source>
</evidence>
<reference evidence="1" key="1">
    <citation type="submission" date="2017-07" db="EMBL/GenBank/DDBJ databases">
        <title>Taro Niue Genome Assembly and Annotation.</title>
        <authorList>
            <person name="Atibalentja N."/>
            <person name="Keating K."/>
            <person name="Fields C.J."/>
        </authorList>
    </citation>
    <scope>NUCLEOTIDE SEQUENCE</scope>
    <source>
        <strain evidence="1">Niue_2</strain>
        <tissue evidence="1">Leaf</tissue>
    </source>
</reference>
<gene>
    <name evidence="1" type="ORF">Taro_019001</name>
</gene>
<keyword evidence="2" id="KW-1185">Reference proteome</keyword>
<protein>
    <submittedName>
        <fullName evidence="1">Uncharacterized protein</fullName>
    </submittedName>
</protein>
<sequence length="107" mass="12255">MWTLRVAVAVGGIGVDANLRILQVPKSGWLIVERVASLNYARKRRGVVQFSLRPVCGRRTQIKYAIGLTGLAEAFRQSWYQSMKSLVWLIEEIRVVEEMIRRRVPSV</sequence>
<name>A0A843V463_COLES</name>
<comment type="caution">
    <text evidence="1">The sequence shown here is derived from an EMBL/GenBank/DDBJ whole genome shotgun (WGS) entry which is preliminary data.</text>
</comment>
<proteinExistence type="predicted"/>